<dbReference type="InterPro" id="IPR027417">
    <property type="entry name" value="P-loop_NTPase"/>
</dbReference>
<dbReference type="RefSeq" id="WP_013713002.1">
    <property type="nucleotide sequence ID" value="NC_015408.1"/>
</dbReference>
<sequence length="250" mass="27810">MKTPWIHVENIYKSYLDDDGSRYAVLQGVSLKIFPDEILVILGKSGTGKSVLLRQLMGLESPDSGKIHYAKEFLHKGKLKPLMIGMVFQGGALFDFLTVRENVAFGLRVYNELSKKLSDEEIEDKVFQALQDVGLVYAAEFSPSKLSGGMIKRVALARSLIYSPKLVLYDEPTAGLDPMTSREITEIIGKLRNEQGRGGVIVTHDLSLALTLADSIAIHHQGTISKVYSKQEFLQTEDPLVRQFFCLTST</sequence>
<keyword evidence="2" id="KW-0547">Nucleotide-binding</keyword>
<evidence type="ECO:0000313" key="5">
    <source>
        <dbReference type="EMBL" id="AEB41924.1"/>
    </source>
</evidence>
<dbReference type="KEGG" id="cpm:G5S_1006"/>
<evidence type="ECO:0000259" key="4">
    <source>
        <dbReference type="PROSITE" id="PS50893"/>
    </source>
</evidence>
<dbReference type="InterPro" id="IPR003439">
    <property type="entry name" value="ABC_transporter-like_ATP-bd"/>
</dbReference>
<keyword evidence="1" id="KW-0813">Transport</keyword>
<organism evidence="5 6">
    <name type="scientific">Chlamydia pecorum (strain ATCC VR-628 / DSM 29919 / E58)</name>
    <name type="common">Chlamydophila pecorum</name>
    <dbReference type="NCBI Taxonomy" id="331635"/>
    <lineage>
        <taxon>Bacteria</taxon>
        <taxon>Pseudomonadati</taxon>
        <taxon>Chlamydiota</taxon>
        <taxon>Chlamydiia</taxon>
        <taxon>Chlamydiales</taxon>
        <taxon>Chlamydiaceae</taxon>
        <taxon>Chlamydia/Chlamydophila group</taxon>
        <taxon>Chlamydia</taxon>
    </lineage>
</organism>
<dbReference type="EMBL" id="CP002608">
    <property type="protein sequence ID" value="AEB41924.1"/>
    <property type="molecule type" value="Genomic_DNA"/>
</dbReference>
<keyword evidence="5" id="KW-0378">Hydrolase</keyword>
<dbReference type="PROSITE" id="PS50893">
    <property type="entry name" value="ABC_TRANSPORTER_2"/>
    <property type="match status" value="1"/>
</dbReference>
<evidence type="ECO:0000256" key="1">
    <source>
        <dbReference type="ARBA" id="ARBA00022448"/>
    </source>
</evidence>
<evidence type="ECO:0000313" key="6">
    <source>
        <dbReference type="Proteomes" id="UP000008305"/>
    </source>
</evidence>
<dbReference type="EC" id="3.6.3.25" evidence="5"/>
<dbReference type="PANTHER" id="PTHR43023">
    <property type="entry name" value="PROTEIN TRIGALACTOSYLDIACYLGLYCEROL 3, CHLOROPLASTIC"/>
    <property type="match status" value="1"/>
</dbReference>
<keyword evidence="3 5" id="KW-0067">ATP-binding</keyword>
<dbReference type="InterPro" id="IPR003593">
    <property type="entry name" value="AAA+_ATPase"/>
</dbReference>
<proteinExistence type="predicted"/>
<dbReference type="SUPFAM" id="SSF52540">
    <property type="entry name" value="P-loop containing nucleoside triphosphate hydrolases"/>
    <property type="match status" value="1"/>
</dbReference>
<dbReference type="Pfam" id="PF00005">
    <property type="entry name" value="ABC_tran"/>
    <property type="match status" value="1"/>
</dbReference>
<dbReference type="Gene3D" id="3.40.50.300">
    <property type="entry name" value="P-loop containing nucleotide triphosphate hydrolases"/>
    <property type="match status" value="1"/>
</dbReference>
<name>A0AA34WIA3_CHLPE</name>
<dbReference type="AlphaFoldDB" id="A0AA34WIA3"/>
<accession>A0AA34WIA3</accession>
<dbReference type="Proteomes" id="UP000008305">
    <property type="component" value="Chromosome"/>
</dbReference>
<protein>
    <submittedName>
        <fullName evidence="5">ABC transporter, ATP-binding protein</fullName>
        <ecNumber evidence="5">3.6.3.25</ecNumber>
    </submittedName>
</protein>
<dbReference type="InterPro" id="IPR017871">
    <property type="entry name" value="ABC_transporter-like_CS"/>
</dbReference>
<dbReference type="PROSITE" id="PS00211">
    <property type="entry name" value="ABC_TRANSPORTER_1"/>
    <property type="match status" value="1"/>
</dbReference>
<feature type="domain" description="ABC transporter" evidence="4">
    <location>
        <begin position="6"/>
        <end position="246"/>
    </location>
</feature>
<gene>
    <name evidence="5" type="primary">mkl</name>
    <name evidence="5" type="ordered locus">G5S_1006</name>
</gene>
<dbReference type="PANTHER" id="PTHR43023:SF3">
    <property type="entry name" value="PROTEIN TRIGALACTOSYLDIACYLGLYCEROL 3, CHLOROPLASTIC"/>
    <property type="match status" value="1"/>
</dbReference>
<evidence type="ECO:0000256" key="2">
    <source>
        <dbReference type="ARBA" id="ARBA00022741"/>
    </source>
</evidence>
<keyword evidence="6" id="KW-1185">Reference proteome</keyword>
<dbReference type="GO" id="GO:0016887">
    <property type="term" value="F:ATP hydrolysis activity"/>
    <property type="evidence" value="ECO:0007669"/>
    <property type="project" value="InterPro"/>
</dbReference>
<dbReference type="SMART" id="SM00382">
    <property type="entry name" value="AAA"/>
    <property type="match status" value="1"/>
</dbReference>
<reference evidence="5 6" key="1">
    <citation type="journal article" date="2011" name="J. Bacteriol.">
        <title>Genome sequence of the obligate intracellular animal pathogen Chlamydia pecorum E58.</title>
        <authorList>
            <person name="Mojica S."/>
            <person name="Huot Creasy H."/>
            <person name="Daugherty S."/>
            <person name="Read T.D."/>
            <person name="Kim T."/>
            <person name="Kaltenboeck B."/>
            <person name="Bavoil P."/>
            <person name="Myers G.S."/>
        </authorList>
    </citation>
    <scope>NUCLEOTIDE SEQUENCE [LARGE SCALE GENOMIC DNA]</scope>
    <source>
        <strain evidence="5 6">E58</strain>
    </source>
</reference>
<dbReference type="GO" id="GO:0005524">
    <property type="term" value="F:ATP binding"/>
    <property type="evidence" value="ECO:0007669"/>
    <property type="project" value="UniProtKB-KW"/>
</dbReference>
<evidence type="ECO:0000256" key="3">
    <source>
        <dbReference type="ARBA" id="ARBA00022840"/>
    </source>
</evidence>